<proteinExistence type="predicted"/>
<keyword evidence="2" id="KW-1185">Reference proteome</keyword>
<dbReference type="EMBL" id="KM507819">
    <property type="protein sequence ID" value="AIT14193.1"/>
    <property type="molecule type" value="Genomic_DNA"/>
</dbReference>
<dbReference type="KEGG" id="vg:22111343"/>
<name>A0A097EXQ7_9CAUD</name>
<dbReference type="Proteomes" id="UP000029889">
    <property type="component" value="Segment"/>
</dbReference>
<reference evidence="1 2" key="1">
    <citation type="submission" date="2014-09" db="EMBL/GenBank/DDBJ databases">
        <authorList>
            <person name="Lapin J.S."/>
            <person name="Pope W.H."/>
            <person name="Hua J."/>
            <person name="Ford M.E."/>
            <person name="Conway J.F."/>
            <person name="Hatfull G.F."/>
            <person name="Hendrix R.W."/>
        </authorList>
    </citation>
    <scope>NUCLEOTIDE SEQUENCE [LARGE SCALE GENOMIC DNA]</scope>
</reference>
<evidence type="ECO:0000313" key="2">
    <source>
        <dbReference type="Proteomes" id="UP000029889"/>
    </source>
</evidence>
<protein>
    <submittedName>
        <fullName evidence="1">Uncharacterized protein</fullName>
    </submittedName>
</protein>
<organism evidence="1 2">
    <name type="scientific">Escherichia phage 121Q</name>
    <dbReference type="NCBI Taxonomy" id="1555202"/>
    <lineage>
        <taxon>Viruses</taxon>
        <taxon>Duplodnaviria</taxon>
        <taxon>Heunggongvirae</taxon>
        <taxon>Uroviricota</taxon>
        <taxon>Caudoviricetes</taxon>
        <taxon>Asteriusvirus</taxon>
        <taxon>Asteriusvirus av121Q</taxon>
    </lineage>
</organism>
<gene>
    <name evidence="1" type="primary">303</name>
    <name evidence="1" type="ORF">PBI_121Q_303</name>
</gene>
<accession>A0A097EXQ7</accession>
<dbReference type="GeneID" id="22111343"/>
<dbReference type="RefSeq" id="YP_009101890.1">
    <property type="nucleotide sequence ID" value="NC_025447.1"/>
</dbReference>
<evidence type="ECO:0000313" key="1">
    <source>
        <dbReference type="EMBL" id="AIT14193.1"/>
    </source>
</evidence>
<sequence length="107" mass="12598">MTMILTQKVEMKIVTSFDIKVNRWTDSHGNTYHSCYVSALIGDRWEDLGHETFTYGYGTQGEYTGLEIIKETVIGFNPKEKVLHRIEDEINKEITVRYYDVKRKKDM</sequence>